<evidence type="ECO:0000313" key="5">
    <source>
        <dbReference type="EMBL" id="NLR92418.1"/>
    </source>
</evidence>
<dbReference type="InterPro" id="IPR007472">
    <property type="entry name" value="N-end_Aminoacyl_Trfase_C"/>
</dbReference>
<dbReference type="Pfam" id="PF04376">
    <property type="entry name" value="ATE_N"/>
    <property type="match status" value="1"/>
</dbReference>
<dbReference type="Pfam" id="PF04377">
    <property type="entry name" value="ATE_C"/>
    <property type="match status" value="1"/>
</dbReference>
<sequence>MSIILEEFTKSWVSPSQYDYLLENGWRHFGENFFRYNINIYNNEICNVLPLRVRIENFHLTKSQRKILRRNKNFNYKIQKVNIDEEAEQLFSIHKEKFVDNVPNSIFDFLSEKNPTNVPTSVYEIRITDQEKTIAISYFAIGAEAISSIYGMFHPDYAKYSLGILTMLLEIKFTKSNNLLFYYHGYCYDVPSFYDYKKKFSNLEYYQWDNNKWEPYLVEQGVNTMK</sequence>
<dbReference type="PANTHER" id="PTHR21367:SF1">
    <property type="entry name" value="ARGINYL-TRNA--PROTEIN TRANSFERASE 1"/>
    <property type="match status" value="1"/>
</dbReference>
<dbReference type="InterPro" id="IPR007471">
    <property type="entry name" value="N-end_Aminoacyl_Trfase_N"/>
</dbReference>
<keyword evidence="2" id="KW-0012">Acyltransferase</keyword>
<proteinExistence type="predicted"/>
<dbReference type="GO" id="GO:0004057">
    <property type="term" value="F:arginyl-tRNA--protein transferase activity"/>
    <property type="evidence" value="ECO:0007669"/>
    <property type="project" value="InterPro"/>
</dbReference>
<dbReference type="AlphaFoldDB" id="A0A7X8XWL8"/>
<evidence type="ECO:0000256" key="2">
    <source>
        <dbReference type="ARBA" id="ARBA00023315"/>
    </source>
</evidence>
<dbReference type="GO" id="GO:0005737">
    <property type="term" value="C:cytoplasm"/>
    <property type="evidence" value="ECO:0007669"/>
    <property type="project" value="TreeGrafter"/>
</dbReference>
<evidence type="ECO:0000313" key="6">
    <source>
        <dbReference type="Proteomes" id="UP000585050"/>
    </source>
</evidence>
<dbReference type="PANTHER" id="PTHR21367">
    <property type="entry name" value="ARGININE-TRNA-PROTEIN TRANSFERASE 1"/>
    <property type="match status" value="1"/>
</dbReference>
<feature type="domain" description="N-end aminoacyl transferase N-terminal" evidence="3">
    <location>
        <begin position="10"/>
        <end position="66"/>
    </location>
</feature>
<protein>
    <submittedName>
        <fullName evidence="5">Arginine-tRNA-protein transferase</fullName>
    </submittedName>
</protein>
<organism evidence="5 6">
    <name type="scientific">Flammeovirga agarivorans</name>
    <dbReference type="NCBI Taxonomy" id="2726742"/>
    <lineage>
        <taxon>Bacteria</taxon>
        <taxon>Pseudomonadati</taxon>
        <taxon>Bacteroidota</taxon>
        <taxon>Cytophagia</taxon>
        <taxon>Cytophagales</taxon>
        <taxon>Flammeovirgaceae</taxon>
        <taxon>Flammeovirga</taxon>
    </lineage>
</organism>
<dbReference type="SUPFAM" id="SSF55729">
    <property type="entry name" value="Acyl-CoA N-acyltransferases (Nat)"/>
    <property type="match status" value="1"/>
</dbReference>
<feature type="domain" description="N-end rule aminoacyl transferase C-terminal" evidence="4">
    <location>
        <begin position="94"/>
        <end position="206"/>
    </location>
</feature>
<dbReference type="InterPro" id="IPR030700">
    <property type="entry name" value="N-end_Aminoacyl_Trfase"/>
</dbReference>
<reference evidence="5 6" key="1">
    <citation type="submission" date="2020-04" db="EMBL/GenBank/DDBJ databases">
        <title>Flammeovirga sp. SR4, a novel species isolated from seawater.</title>
        <authorList>
            <person name="Wang X."/>
        </authorList>
    </citation>
    <scope>NUCLEOTIDE SEQUENCE [LARGE SCALE GENOMIC DNA]</scope>
    <source>
        <strain evidence="5 6">SR4</strain>
    </source>
</reference>
<keyword evidence="6" id="KW-1185">Reference proteome</keyword>
<accession>A0A7X8XWL8</accession>
<evidence type="ECO:0000259" key="3">
    <source>
        <dbReference type="Pfam" id="PF04376"/>
    </source>
</evidence>
<evidence type="ECO:0000259" key="4">
    <source>
        <dbReference type="Pfam" id="PF04377"/>
    </source>
</evidence>
<dbReference type="Proteomes" id="UP000585050">
    <property type="component" value="Unassembled WGS sequence"/>
</dbReference>
<dbReference type="InterPro" id="IPR016181">
    <property type="entry name" value="Acyl_CoA_acyltransferase"/>
</dbReference>
<evidence type="ECO:0000256" key="1">
    <source>
        <dbReference type="ARBA" id="ARBA00022679"/>
    </source>
</evidence>
<dbReference type="RefSeq" id="WP_168883131.1">
    <property type="nucleotide sequence ID" value="NZ_JABAIL010000004.1"/>
</dbReference>
<keyword evidence="1 5" id="KW-0808">Transferase</keyword>
<name>A0A7X8XWL8_9BACT</name>
<gene>
    <name evidence="5" type="ORF">HGP29_14465</name>
</gene>
<comment type="caution">
    <text evidence="5">The sequence shown here is derived from an EMBL/GenBank/DDBJ whole genome shotgun (WGS) entry which is preliminary data.</text>
</comment>
<dbReference type="EMBL" id="JABAIL010000004">
    <property type="protein sequence ID" value="NLR92418.1"/>
    <property type="molecule type" value="Genomic_DNA"/>
</dbReference>